<feature type="domain" description="Metalloprotease TldD/E C-terminal" evidence="3">
    <location>
        <begin position="243"/>
        <end position="450"/>
    </location>
</feature>
<evidence type="ECO:0000313" key="5">
    <source>
        <dbReference type="EMBL" id="SHF77494.1"/>
    </source>
</evidence>
<dbReference type="Gene3D" id="3.30.2290.10">
    <property type="entry name" value="PmbA/TldD superfamily"/>
    <property type="match status" value="1"/>
</dbReference>
<gene>
    <name evidence="5" type="ORF">SAMN05216361_0362</name>
</gene>
<feature type="domain" description="Metalloprotease TldD/E central" evidence="4">
    <location>
        <begin position="128"/>
        <end position="235"/>
    </location>
</feature>
<dbReference type="SUPFAM" id="SSF111283">
    <property type="entry name" value="Putative modulator of DNA gyrase, PmbA/TldD"/>
    <property type="match status" value="1"/>
</dbReference>
<dbReference type="STRING" id="634436.SAMN05216361_0362"/>
<dbReference type="InterPro" id="IPR045570">
    <property type="entry name" value="Metalloprtase-TldD/E_cen_dom"/>
</dbReference>
<dbReference type="GO" id="GO:0008237">
    <property type="term" value="F:metallopeptidase activity"/>
    <property type="evidence" value="ECO:0007669"/>
    <property type="project" value="InterPro"/>
</dbReference>
<feature type="domain" description="Metalloprotease TldD/E N-terminal" evidence="2">
    <location>
        <begin position="37"/>
        <end position="101"/>
    </location>
</feature>
<proteinExistence type="inferred from homology"/>
<dbReference type="InterPro" id="IPR036059">
    <property type="entry name" value="TldD/PmbA_sf"/>
</dbReference>
<dbReference type="GO" id="GO:0005829">
    <property type="term" value="C:cytosol"/>
    <property type="evidence" value="ECO:0007669"/>
    <property type="project" value="TreeGrafter"/>
</dbReference>
<dbReference type="AlphaFoldDB" id="A0A1M5EEC7"/>
<dbReference type="GO" id="GO:0006508">
    <property type="term" value="P:proteolysis"/>
    <property type="evidence" value="ECO:0007669"/>
    <property type="project" value="InterPro"/>
</dbReference>
<dbReference type="EMBL" id="FQWD01000001">
    <property type="protein sequence ID" value="SHF77494.1"/>
    <property type="molecule type" value="Genomic_DNA"/>
</dbReference>
<dbReference type="PANTHER" id="PTHR43421">
    <property type="entry name" value="METALLOPROTEASE PMBA"/>
    <property type="match status" value="1"/>
</dbReference>
<dbReference type="PANTHER" id="PTHR43421:SF1">
    <property type="entry name" value="METALLOPROTEASE PMBA"/>
    <property type="match status" value="1"/>
</dbReference>
<protein>
    <submittedName>
        <fullName evidence="5">PmbA protein</fullName>
    </submittedName>
</protein>
<comment type="similarity">
    <text evidence="1">Belongs to the peptidase U62 family.</text>
</comment>
<dbReference type="Pfam" id="PF19289">
    <property type="entry name" value="PmbA_TldD_3rd"/>
    <property type="match status" value="1"/>
</dbReference>
<dbReference type="Pfam" id="PF19290">
    <property type="entry name" value="PmbA_TldD_2nd"/>
    <property type="match status" value="1"/>
</dbReference>
<dbReference type="InterPro" id="IPR035068">
    <property type="entry name" value="TldD/PmbA_N"/>
</dbReference>
<evidence type="ECO:0000259" key="4">
    <source>
        <dbReference type="Pfam" id="PF19290"/>
    </source>
</evidence>
<dbReference type="Proteomes" id="UP000184520">
    <property type="component" value="Unassembled WGS sequence"/>
</dbReference>
<reference evidence="6" key="1">
    <citation type="submission" date="2016-11" db="EMBL/GenBank/DDBJ databases">
        <authorList>
            <person name="Varghese N."/>
            <person name="Submissions S."/>
        </authorList>
    </citation>
    <scope>NUCLEOTIDE SEQUENCE [LARGE SCALE GENOMIC DNA]</scope>
    <source>
        <strain evidence="6">CGMCC 1.8995</strain>
    </source>
</reference>
<evidence type="ECO:0000259" key="3">
    <source>
        <dbReference type="Pfam" id="PF19289"/>
    </source>
</evidence>
<dbReference type="NCBIfam" id="NF008268">
    <property type="entry name" value="PRK11040.1"/>
    <property type="match status" value="1"/>
</dbReference>
<evidence type="ECO:0000256" key="1">
    <source>
        <dbReference type="ARBA" id="ARBA00005836"/>
    </source>
</evidence>
<accession>A0A1M5EEC7</accession>
<keyword evidence="6" id="KW-1185">Reference proteome</keyword>
<sequence length="451" mass="48107">MDIYSETSMQIEQQLAEIQSKVADVLSLALKKGATQAEASMSKVEGIAVSSRMREVENIEFTNDGGLGISVYVGKHKGSASTADLSPSALALAVEKAVDIARYTSEDPCTGLADAELMATEFPDLELYHPIPLDPQKAIETAVRAESAALDYDPRITNTDGASYNANIGMRVYGNTHGINAGYTSSRYSLSCMVIGSEGEDMQRDYAYTVSRNASLLDSPESVGREAAKATVERLGAQKIKTATVPVLIDKQIAAGLFGHYVGAISGGSLYRRSSFLLDKLGSQVFPEWLNIVERPHLKGGLASSNFDNEGVATRDLNVVEQGRLSTYLYTSYSARKLNTVSTGHAGGIHNWVVGNSGQSDAELLKTMGTGLWVTELMGQGVNIVTGDYSRGAAGFWVENGIVQYPVHEITIAGSLQDMYANIVAIGAEQDCRGSVSTGSVLLEKMMIAGA</sequence>
<evidence type="ECO:0000313" key="6">
    <source>
        <dbReference type="Proteomes" id="UP000184520"/>
    </source>
</evidence>
<organism evidence="5 6">
    <name type="scientific">Marisediminitalea aggregata</name>
    <dbReference type="NCBI Taxonomy" id="634436"/>
    <lineage>
        <taxon>Bacteria</taxon>
        <taxon>Pseudomonadati</taxon>
        <taxon>Pseudomonadota</taxon>
        <taxon>Gammaproteobacteria</taxon>
        <taxon>Alteromonadales</taxon>
        <taxon>Alteromonadaceae</taxon>
        <taxon>Marisediminitalea</taxon>
    </lineage>
</organism>
<dbReference type="InterPro" id="IPR047657">
    <property type="entry name" value="PmbA"/>
</dbReference>
<dbReference type="InterPro" id="IPR045569">
    <property type="entry name" value="Metalloprtase-TldD/E_C"/>
</dbReference>
<name>A0A1M5EEC7_9ALTE</name>
<dbReference type="InterPro" id="IPR002510">
    <property type="entry name" value="Metalloprtase-TldD/E_N"/>
</dbReference>
<evidence type="ECO:0000259" key="2">
    <source>
        <dbReference type="Pfam" id="PF01523"/>
    </source>
</evidence>
<dbReference type="Pfam" id="PF01523">
    <property type="entry name" value="PmbA_TldD_1st"/>
    <property type="match status" value="1"/>
</dbReference>